<evidence type="ECO:0000313" key="2">
    <source>
        <dbReference type="Proteomes" id="UP001164250"/>
    </source>
</evidence>
<sequence>MIVMRCSVQEHWPNAPEIQRSADLYEDFSRCCVADEMSEIINEEDGGMHRQHASHSLRDRGGKMSFTSHVSASSNLRGYGTSTMVVMDISSSLFSGTSLLSGLLLSQTKSLNKGSERSLESVLHASKQKTTAIESMLRGSSLPTSSPPHFSNGSAKLQHQVPYVIEETTPYRESSCVLKQKKQANVPSLGFGALVSPAREVLPIYVLLSR</sequence>
<evidence type="ECO:0000313" key="1">
    <source>
        <dbReference type="EMBL" id="KAJ0098184.1"/>
    </source>
</evidence>
<protein>
    <submittedName>
        <fullName evidence="1">Uncharacterized protein</fullName>
    </submittedName>
</protein>
<reference evidence="2" key="1">
    <citation type="journal article" date="2023" name="G3 (Bethesda)">
        <title>Genome assembly and association tests identify interacting loci associated with vigor, precocity, and sex in interspecific pistachio rootstocks.</title>
        <authorList>
            <person name="Palmer W."/>
            <person name="Jacygrad E."/>
            <person name="Sagayaradj S."/>
            <person name="Cavanaugh K."/>
            <person name="Han R."/>
            <person name="Bertier L."/>
            <person name="Beede B."/>
            <person name="Kafkas S."/>
            <person name="Golino D."/>
            <person name="Preece J."/>
            <person name="Michelmore R."/>
        </authorList>
    </citation>
    <scope>NUCLEOTIDE SEQUENCE [LARGE SCALE GENOMIC DNA]</scope>
</reference>
<proteinExistence type="predicted"/>
<gene>
    <name evidence="1" type="ORF">Patl1_27627</name>
</gene>
<comment type="caution">
    <text evidence="1">The sequence shown here is derived from an EMBL/GenBank/DDBJ whole genome shotgun (WGS) entry which is preliminary data.</text>
</comment>
<keyword evidence="2" id="KW-1185">Reference proteome</keyword>
<dbReference type="EMBL" id="CM047901">
    <property type="protein sequence ID" value="KAJ0098184.1"/>
    <property type="molecule type" value="Genomic_DNA"/>
</dbReference>
<dbReference type="Proteomes" id="UP001164250">
    <property type="component" value="Chromosome 5"/>
</dbReference>
<name>A0ACC1BGW7_9ROSI</name>
<accession>A0ACC1BGW7</accession>
<organism evidence="1 2">
    <name type="scientific">Pistacia atlantica</name>
    <dbReference type="NCBI Taxonomy" id="434234"/>
    <lineage>
        <taxon>Eukaryota</taxon>
        <taxon>Viridiplantae</taxon>
        <taxon>Streptophyta</taxon>
        <taxon>Embryophyta</taxon>
        <taxon>Tracheophyta</taxon>
        <taxon>Spermatophyta</taxon>
        <taxon>Magnoliopsida</taxon>
        <taxon>eudicotyledons</taxon>
        <taxon>Gunneridae</taxon>
        <taxon>Pentapetalae</taxon>
        <taxon>rosids</taxon>
        <taxon>malvids</taxon>
        <taxon>Sapindales</taxon>
        <taxon>Anacardiaceae</taxon>
        <taxon>Pistacia</taxon>
    </lineage>
</organism>